<organism evidence="4 5">
    <name type="scientific">Characodon lateralis</name>
    <dbReference type="NCBI Taxonomy" id="208331"/>
    <lineage>
        <taxon>Eukaryota</taxon>
        <taxon>Metazoa</taxon>
        <taxon>Chordata</taxon>
        <taxon>Craniata</taxon>
        <taxon>Vertebrata</taxon>
        <taxon>Euteleostomi</taxon>
        <taxon>Actinopterygii</taxon>
        <taxon>Neopterygii</taxon>
        <taxon>Teleostei</taxon>
        <taxon>Neoteleostei</taxon>
        <taxon>Acanthomorphata</taxon>
        <taxon>Ovalentaria</taxon>
        <taxon>Atherinomorphae</taxon>
        <taxon>Cyprinodontiformes</taxon>
        <taxon>Goodeidae</taxon>
        <taxon>Characodon</taxon>
    </lineage>
</organism>
<dbReference type="PANTHER" id="PTHR12994">
    <property type="entry name" value="SECERNIN"/>
    <property type="match status" value="1"/>
</dbReference>
<gene>
    <name evidence="4" type="ORF">CHARACLAT_030444</name>
</gene>
<evidence type="ECO:0000256" key="2">
    <source>
        <dbReference type="ARBA" id="ARBA00040986"/>
    </source>
</evidence>
<dbReference type="EMBL" id="JAHUTJ010078353">
    <property type="protein sequence ID" value="MED6295314.1"/>
    <property type="molecule type" value="Genomic_DNA"/>
</dbReference>
<protein>
    <recommendedName>
        <fullName evidence="2">Secernin-2</fullName>
    </recommendedName>
</protein>
<evidence type="ECO:0000256" key="3">
    <source>
        <dbReference type="SAM" id="MobiDB-lite"/>
    </source>
</evidence>
<evidence type="ECO:0000313" key="4">
    <source>
        <dbReference type="EMBL" id="MED6295314.1"/>
    </source>
</evidence>
<reference evidence="4 5" key="1">
    <citation type="submission" date="2021-06" db="EMBL/GenBank/DDBJ databases">
        <authorList>
            <person name="Palmer J.M."/>
        </authorList>
    </citation>
    <scope>NUCLEOTIDE SEQUENCE [LARGE SCALE GENOMIC DNA]</scope>
    <source>
        <strain evidence="4 5">CL_MEX2019</strain>
        <tissue evidence="4">Muscle</tissue>
    </source>
</reference>
<feature type="region of interest" description="Disordered" evidence="3">
    <location>
        <begin position="27"/>
        <end position="49"/>
    </location>
</feature>
<dbReference type="Proteomes" id="UP001352852">
    <property type="component" value="Unassembled WGS sequence"/>
</dbReference>
<sequence length="115" mass="12678">MSCLWSDETRPLSTDLWISQSRDSVSTTCLSSPSWPSAPSTEKNKHRMAQAPTSCDCFVSLPPGSRDDHVIFGKNSDRPRDEVQEVVYHPAASHPPGSMLQVKQGRILSLPTTLI</sequence>
<proteinExistence type="inferred from homology"/>
<name>A0ABU7F9R2_9TELE</name>
<dbReference type="PANTHER" id="PTHR12994:SF16">
    <property type="entry name" value="SECERNIN-2"/>
    <property type="match status" value="1"/>
</dbReference>
<feature type="compositionally biased region" description="Polar residues" evidence="3">
    <location>
        <begin position="27"/>
        <end position="41"/>
    </location>
</feature>
<comment type="caution">
    <text evidence="4">The sequence shown here is derived from an EMBL/GenBank/DDBJ whole genome shotgun (WGS) entry which is preliminary data.</text>
</comment>
<keyword evidence="5" id="KW-1185">Reference proteome</keyword>
<comment type="similarity">
    <text evidence="1">Belongs to the peptidase C69 family. Secernin subfamily.</text>
</comment>
<evidence type="ECO:0000256" key="1">
    <source>
        <dbReference type="ARBA" id="ARBA00005705"/>
    </source>
</evidence>
<accession>A0ABU7F9R2</accession>
<dbReference type="InterPro" id="IPR005322">
    <property type="entry name" value="Peptidase_C69"/>
</dbReference>
<evidence type="ECO:0000313" key="5">
    <source>
        <dbReference type="Proteomes" id="UP001352852"/>
    </source>
</evidence>